<name>A0ABQ5RE88_9MICO</name>
<comment type="function">
    <text evidence="7">Catalyzes the decarboxylation of four acetate groups of uroporphyrinogen-III to yield coproporphyrinogen-III.</text>
</comment>
<dbReference type="InterPro" id="IPR000257">
    <property type="entry name" value="Uroporphyrinogen_deCOase"/>
</dbReference>
<evidence type="ECO:0000256" key="4">
    <source>
        <dbReference type="ARBA" id="ARBA00022793"/>
    </source>
</evidence>
<feature type="domain" description="Uroporphyrinogen decarboxylase (URO-D)" evidence="11">
    <location>
        <begin position="88"/>
        <end position="97"/>
    </location>
</feature>
<feature type="binding site" evidence="7">
    <location>
        <position position="142"/>
    </location>
    <ligand>
        <name>substrate</name>
    </ligand>
</feature>
<dbReference type="PANTHER" id="PTHR21091">
    <property type="entry name" value="METHYLTETRAHYDROFOLATE:HOMOCYSTEINE METHYLTRANSFERASE RELATED"/>
    <property type="match status" value="1"/>
</dbReference>
<comment type="similarity">
    <text evidence="2 7 9">Belongs to the uroporphyrinogen decarboxylase family.</text>
</comment>
<evidence type="ECO:0000313" key="14">
    <source>
        <dbReference type="Proteomes" id="UP001144451"/>
    </source>
</evidence>
<evidence type="ECO:0000256" key="8">
    <source>
        <dbReference type="RuleBase" id="RU000554"/>
    </source>
</evidence>
<protein>
    <recommendedName>
        <fullName evidence="3 7">Uroporphyrinogen decarboxylase</fullName>
        <shortName evidence="7">UPD</shortName>
        <shortName evidence="7">URO-D</shortName>
        <ecNumber evidence="3 7">4.1.1.37</ecNumber>
    </recommendedName>
</protein>
<dbReference type="InterPro" id="IPR006361">
    <property type="entry name" value="Uroporphyrinogen_deCO2ase_HemE"/>
</dbReference>
<feature type="binding site" evidence="7">
    <location>
        <position position="275"/>
    </location>
    <ligand>
        <name>substrate</name>
    </ligand>
</feature>
<dbReference type="PROSITE" id="PS00907">
    <property type="entry name" value="UROD_2"/>
    <property type="match status" value="1"/>
</dbReference>
<evidence type="ECO:0000313" key="13">
    <source>
        <dbReference type="EMBL" id="GLI30216.1"/>
    </source>
</evidence>
<evidence type="ECO:0000256" key="2">
    <source>
        <dbReference type="ARBA" id="ARBA00009935"/>
    </source>
</evidence>
<feature type="compositionally biased region" description="Low complexity" evidence="10">
    <location>
        <begin position="28"/>
        <end position="46"/>
    </location>
</feature>
<feature type="binding site" evidence="7">
    <location>
        <position position="220"/>
    </location>
    <ligand>
        <name>substrate</name>
    </ligand>
</feature>
<evidence type="ECO:0000256" key="5">
    <source>
        <dbReference type="ARBA" id="ARBA00023239"/>
    </source>
</evidence>
<reference evidence="13" key="1">
    <citation type="submission" date="2022-12" db="EMBL/GenBank/DDBJ databases">
        <title>Reference genome sequencing for broad-spectrum identification of bacterial and archaeal isolates by mass spectrometry.</title>
        <authorList>
            <person name="Sekiguchi Y."/>
            <person name="Tourlousse D.M."/>
        </authorList>
    </citation>
    <scope>NUCLEOTIDE SEQUENCE</scope>
    <source>
        <strain evidence="13">5-2</strain>
    </source>
</reference>
<dbReference type="PANTHER" id="PTHR21091:SF169">
    <property type="entry name" value="UROPORPHYRINOGEN DECARBOXYLASE"/>
    <property type="match status" value="1"/>
</dbReference>
<proteinExistence type="inferred from homology"/>
<sequence length="421" mass="44245">MNQNPMSEPLFADGASDRSRHLSASGNAAGPGLATAAAPLAETPSAHPSTGPGSLPEEHPARRSAVDGGVADASLLQELRGVRSDTPSVWFMRQAGRSLPEYRALREGTTMLDSCVRPDMAAEITLQPVRRHGVDAGIFFSDIVVPARLAGLGVEIRPGVGPVFDHPVRTEADIEALPPLGDDYEEALAPISEAVRLTVAELGTTPLIGFAGAPFTVASYMVEGGPSRDHLRTRALMRSRPDLWERLATWVAELSGRFLRAQVLAGASAVQLFDSWVGALGQEQYLEHVQAHSAAALAHVADLPVPRIHFGVGAAHLLLPMLGAGATAMGVDHRLRLDRALEVLPAGTPVQGNIDPAVLFTSEEARFAEARGVLEAGAAAAGHVVNLGHGVPPDTDPQVLTDLVAFLHSQRVARAAEAPEA</sequence>
<keyword evidence="7" id="KW-0963">Cytoplasm</keyword>
<dbReference type="Gene3D" id="3.20.20.210">
    <property type="match status" value="1"/>
</dbReference>
<dbReference type="Pfam" id="PF01208">
    <property type="entry name" value="URO-D"/>
    <property type="match status" value="1"/>
</dbReference>
<keyword evidence="6 7" id="KW-0627">Porphyrin biosynthesis</keyword>
<feature type="compositionally biased region" description="Basic and acidic residues" evidence="10">
    <location>
        <begin position="56"/>
        <end position="65"/>
    </location>
</feature>
<dbReference type="EMBL" id="BSDQ01000001">
    <property type="protein sequence ID" value="GLI30216.1"/>
    <property type="molecule type" value="Genomic_DNA"/>
</dbReference>
<dbReference type="Proteomes" id="UP001144451">
    <property type="component" value="Unassembled WGS sequence"/>
</dbReference>
<keyword evidence="5 7" id="KW-0456">Lyase</keyword>
<comment type="subunit">
    <text evidence="7">Homodimer.</text>
</comment>
<evidence type="ECO:0000256" key="1">
    <source>
        <dbReference type="ARBA" id="ARBA00004804"/>
    </source>
</evidence>
<feature type="domain" description="Uroporphyrinogen decarboxylase (URO-D)" evidence="12">
    <location>
        <begin position="208"/>
        <end position="224"/>
    </location>
</feature>
<dbReference type="PROSITE" id="PS00906">
    <property type="entry name" value="UROD_1"/>
    <property type="match status" value="1"/>
</dbReference>
<dbReference type="NCBIfam" id="TIGR01464">
    <property type="entry name" value="hemE"/>
    <property type="match status" value="1"/>
</dbReference>
<evidence type="ECO:0000256" key="7">
    <source>
        <dbReference type="HAMAP-Rule" id="MF_00218"/>
    </source>
</evidence>
<comment type="subcellular location">
    <subcellularLocation>
        <location evidence="7">Cytoplasm</location>
    </subcellularLocation>
</comment>
<accession>A0ABQ5RE88</accession>
<organism evidence="13 14">
    <name type="scientific">Brachybacterium conglomeratum</name>
    <dbReference type="NCBI Taxonomy" id="47846"/>
    <lineage>
        <taxon>Bacteria</taxon>
        <taxon>Bacillati</taxon>
        <taxon>Actinomycetota</taxon>
        <taxon>Actinomycetes</taxon>
        <taxon>Micrococcales</taxon>
        <taxon>Dermabacteraceae</taxon>
        <taxon>Brachybacterium</taxon>
    </lineage>
</organism>
<evidence type="ECO:0000256" key="6">
    <source>
        <dbReference type="ARBA" id="ARBA00023244"/>
    </source>
</evidence>
<dbReference type="SUPFAM" id="SSF51726">
    <property type="entry name" value="UROD/MetE-like"/>
    <property type="match status" value="1"/>
</dbReference>
<evidence type="ECO:0000259" key="12">
    <source>
        <dbReference type="PROSITE" id="PS00907"/>
    </source>
</evidence>
<feature type="region of interest" description="Disordered" evidence="10">
    <location>
        <begin position="1"/>
        <end position="67"/>
    </location>
</feature>
<dbReference type="InterPro" id="IPR038071">
    <property type="entry name" value="UROD/MetE-like_sf"/>
</dbReference>
<keyword evidence="14" id="KW-1185">Reference proteome</keyword>
<evidence type="ECO:0000259" key="11">
    <source>
        <dbReference type="PROSITE" id="PS00906"/>
    </source>
</evidence>
<feature type="binding site" evidence="7">
    <location>
        <position position="389"/>
    </location>
    <ligand>
        <name>substrate</name>
    </ligand>
</feature>
<comment type="caution">
    <text evidence="7">Lacks conserved residue(s) required for the propagation of feature annotation.</text>
</comment>
<comment type="pathway">
    <text evidence="1 7 8">Porphyrin-containing compound metabolism; protoporphyrin-IX biosynthesis; coproporphyrinogen-III from 5-aminolevulinate: step 4/4.</text>
</comment>
<gene>
    <name evidence="7" type="primary">hemE</name>
    <name evidence="13" type="ORF">BCONGLO52_10570</name>
</gene>
<evidence type="ECO:0000256" key="9">
    <source>
        <dbReference type="RuleBase" id="RU004169"/>
    </source>
</evidence>
<comment type="catalytic activity">
    <reaction evidence="7 8">
        <text>uroporphyrinogen III + 4 H(+) = coproporphyrinogen III + 4 CO2</text>
        <dbReference type="Rhea" id="RHEA:19865"/>
        <dbReference type="ChEBI" id="CHEBI:15378"/>
        <dbReference type="ChEBI" id="CHEBI:16526"/>
        <dbReference type="ChEBI" id="CHEBI:57308"/>
        <dbReference type="ChEBI" id="CHEBI:57309"/>
        <dbReference type="EC" id="4.1.1.37"/>
    </reaction>
</comment>
<feature type="site" description="Transition state stabilizer" evidence="7">
    <location>
        <position position="142"/>
    </location>
</feature>
<dbReference type="HAMAP" id="MF_00218">
    <property type="entry name" value="URO_D"/>
    <property type="match status" value="1"/>
</dbReference>
<dbReference type="EC" id="4.1.1.37" evidence="3 7"/>
<comment type="caution">
    <text evidence="13">The sequence shown here is derived from an EMBL/GenBank/DDBJ whole genome shotgun (WGS) entry which is preliminary data.</text>
</comment>
<evidence type="ECO:0000256" key="10">
    <source>
        <dbReference type="SAM" id="MobiDB-lite"/>
    </source>
</evidence>
<keyword evidence="4 7" id="KW-0210">Decarboxylase</keyword>
<evidence type="ECO:0000256" key="3">
    <source>
        <dbReference type="ARBA" id="ARBA00012288"/>
    </source>
</evidence>
<feature type="binding site" evidence="7">
    <location>
        <begin position="93"/>
        <end position="97"/>
    </location>
    <ligand>
        <name>substrate</name>
    </ligand>
</feature>
<dbReference type="CDD" id="cd00717">
    <property type="entry name" value="URO-D"/>
    <property type="match status" value="1"/>
</dbReference>